<dbReference type="STRING" id="45607.A0A2T0FNP5"/>
<feature type="compositionally biased region" description="Basic residues" evidence="1">
    <location>
        <begin position="166"/>
        <end position="175"/>
    </location>
</feature>
<name>A0A2T0FNP5_9ASCO</name>
<dbReference type="InterPro" id="IPR038511">
    <property type="entry name" value="TAP42/TAP46-like_sf"/>
</dbReference>
<evidence type="ECO:0000313" key="2">
    <source>
        <dbReference type="EMBL" id="PRT56604.1"/>
    </source>
</evidence>
<dbReference type="GO" id="GO:0005829">
    <property type="term" value="C:cytosol"/>
    <property type="evidence" value="ECO:0007669"/>
    <property type="project" value="TreeGrafter"/>
</dbReference>
<dbReference type="Pfam" id="PF04177">
    <property type="entry name" value="TAP42"/>
    <property type="match status" value="1"/>
</dbReference>
<dbReference type="EMBL" id="NDIQ01000022">
    <property type="protein sequence ID" value="PRT56604.1"/>
    <property type="molecule type" value="Genomic_DNA"/>
</dbReference>
<dbReference type="GO" id="GO:0035303">
    <property type="term" value="P:regulation of dephosphorylation"/>
    <property type="evidence" value="ECO:0007669"/>
    <property type="project" value="TreeGrafter"/>
</dbReference>
<accession>A0A2T0FNP5</accession>
<dbReference type="GO" id="GO:0051721">
    <property type="term" value="F:protein phosphatase 2A binding"/>
    <property type="evidence" value="ECO:0007669"/>
    <property type="project" value="TreeGrafter"/>
</dbReference>
<dbReference type="PANTHER" id="PTHR10933:SF9">
    <property type="entry name" value="IMMUNOGLOBULIN-BINDING PROTEIN 1"/>
    <property type="match status" value="1"/>
</dbReference>
<dbReference type="GO" id="GO:0009966">
    <property type="term" value="P:regulation of signal transduction"/>
    <property type="evidence" value="ECO:0007669"/>
    <property type="project" value="InterPro"/>
</dbReference>
<dbReference type="InterPro" id="IPR007304">
    <property type="entry name" value="TAP46-like"/>
</dbReference>
<reference evidence="2 3" key="1">
    <citation type="submission" date="2017-04" db="EMBL/GenBank/DDBJ databases">
        <title>Genome sequencing of [Candida] sorbophila.</title>
        <authorList>
            <person name="Ahn J.O."/>
        </authorList>
    </citation>
    <scope>NUCLEOTIDE SEQUENCE [LARGE SCALE GENOMIC DNA]</scope>
    <source>
        <strain evidence="2 3">DS02</strain>
    </source>
</reference>
<feature type="region of interest" description="Disordered" evidence="1">
    <location>
        <begin position="165"/>
        <end position="190"/>
    </location>
</feature>
<sequence length="421" mass="47042">MSDPIFQAPLPERFALASRLTEQLDDGIYRPGTPEHAKVYRRTLALLSTCLVMAEQLNLLDATASLDEISTKSLKYMTIDFHIAKLLDESFINPSEGSVVARLRVAKSALRKFYDFLLVLADHDLLDEALLAQVTPYVFLPEGRYGRSQMPDLLDKIAHSDAKMSPRFKPHKSSSKARNNDSIVFTTNVGGDKNDKNAKYEDVRRDELAKLRKLGRRAVDSMRSCWREIELLIFAVPEQQREDITKEPEEAYLPHILVTAQNIGRGRPPRADVLANPDVDDPNLLAAAGSGNRGYTFDDARNAMKAQGTDYSTKVDATIERPDPHAILGPQGQVLKPFVLTDGRQQIARKVMGTGQVLPTMSIEEAVEYELKNRVKPADPAGPEIDEESELYSDMQTMKARQWDEFTEANPKGAGNTMNRG</sequence>
<comment type="caution">
    <text evidence="2">The sequence shown here is derived from an EMBL/GenBank/DDBJ whole genome shotgun (WGS) entry which is preliminary data.</text>
</comment>
<dbReference type="AlphaFoldDB" id="A0A2T0FNP5"/>
<feature type="compositionally biased region" description="Polar residues" evidence="1">
    <location>
        <begin position="176"/>
        <end position="189"/>
    </location>
</feature>
<dbReference type="PANTHER" id="PTHR10933">
    <property type="entry name" value="IMMUNOGLOBULIN-BINDING PROTEIN 1"/>
    <property type="match status" value="1"/>
</dbReference>
<dbReference type="GeneID" id="36517972"/>
<gene>
    <name evidence="2" type="ORF">B9G98_04224</name>
</gene>
<proteinExistence type="predicted"/>
<evidence type="ECO:0000256" key="1">
    <source>
        <dbReference type="SAM" id="MobiDB-lite"/>
    </source>
</evidence>
<dbReference type="Proteomes" id="UP000238350">
    <property type="component" value="Unassembled WGS sequence"/>
</dbReference>
<evidence type="ECO:0000313" key="3">
    <source>
        <dbReference type="Proteomes" id="UP000238350"/>
    </source>
</evidence>
<dbReference type="OrthoDB" id="10261753at2759"/>
<dbReference type="RefSeq" id="XP_024666549.1">
    <property type="nucleotide sequence ID" value="XM_024810781.1"/>
</dbReference>
<keyword evidence="3" id="KW-1185">Reference proteome</keyword>
<dbReference type="Gene3D" id="1.25.40.540">
    <property type="entry name" value="TAP42-like family"/>
    <property type="match status" value="1"/>
</dbReference>
<organism evidence="2 3">
    <name type="scientific">Wickerhamiella sorbophila</name>
    <dbReference type="NCBI Taxonomy" id="45607"/>
    <lineage>
        <taxon>Eukaryota</taxon>
        <taxon>Fungi</taxon>
        <taxon>Dikarya</taxon>
        <taxon>Ascomycota</taxon>
        <taxon>Saccharomycotina</taxon>
        <taxon>Dipodascomycetes</taxon>
        <taxon>Dipodascales</taxon>
        <taxon>Trichomonascaceae</taxon>
        <taxon>Wickerhamiella</taxon>
    </lineage>
</organism>
<protein>
    <submittedName>
        <fullName evidence="2">Type 2A phosphatase-associated protein 42</fullName>
    </submittedName>
</protein>